<keyword evidence="3 7" id="KW-1134">Transmembrane beta strand</keyword>
<keyword evidence="5 7" id="KW-0472">Membrane</keyword>
<dbReference type="InterPro" id="IPR036942">
    <property type="entry name" value="Beta-barrel_TonB_sf"/>
</dbReference>
<organism evidence="8 9">
    <name type="scientific">Sphingobium baderi LL03</name>
    <dbReference type="NCBI Taxonomy" id="1114964"/>
    <lineage>
        <taxon>Bacteria</taxon>
        <taxon>Pseudomonadati</taxon>
        <taxon>Pseudomonadota</taxon>
        <taxon>Alphaproteobacteria</taxon>
        <taxon>Sphingomonadales</taxon>
        <taxon>Sphingomonadaceae</taxon>
        <taxon>Sphingobium</taxon>
    </lineage>
</organism>
<evidence type="ECO:0000256" key="4">
    <source>
        <dbReference type="ARBA" id="ARBA00022692"/>
    </source>
</evidence>
<evidence type="ECO:0000313" key="9">
    <source>
        <dbReference type="Proteomes" id="UP000015524"/>
    </source>
</evidence>
<comment type="subcellular location">
    <subcellularLocation>
        <location evidence="1 7">Cell outer membrane</location>
        <topology evidence="1 7">Multi-pass membrane protein</topology>
    </subcellularLocation>
</comment>
<keyword evidence="9" id="KW-1185">Reference proteome</keyword>
<evidence type="ECO:0000256" key="2">
    <source>
        <dbReference type="ARBA" id="ARBA00022448"/>
    </source>
</evidence>
<reference evidence="8 9" key="1">
    <citation type="journal article" date="2013" name="Genome Announc.">
        <title>Draft Genome Sequence of a Hexachlorocyclohexane-Degrading Bacterium, Sphingobium baderi Strain LL03T.</title>
        <authorList>
            <person name="Kaur J."/>
            <person name="Verma H."/>
            <person name="Tripathi C."/>
            <person name="Khurana J.P."/>
            <person name="Lal R."/>
        </authorList>
    </citation>
    <scope>NUCLEOTIDE SEQUENCE [LARGE SCALE GENOMIC DNA]</scope>
    <source>
        <strain evidence="8 9">LL03</strain>
    </source>
</reference>
<name>T0G6N2_9SPHN</name>
<dbReference type="GO" id="GO:0009279">
    <property type="term" value="C:cell outer membrane"/>
    <property type="evidence" value="ECO:0007669"/>
    <property type="project" value="UniProtKB-SubCell"/>
</dbReference>
<evidence type="ECO:0000256" key="5">
    <source>
        <dbReference type="ARBA" id="ARBA00023136"/>
    </source>
</evidence>
<evidence type="ECO:0000256" key="1">
    <source>
        <dbReference type="ARBA" id="ARBA00004571"/>
    </source>
</evidence>
<dbReference type="EMBL" id="ATIB01000077">
    <property type="protein sequence ID" value="EQA99415.1"/>
    <property type="molecule type" value="Genomic_DNA"/>
</dbReference>
<comment type="similarity">
    <text evidence="7">Belongs to the TonB-dependent receptor family.</text>
</comment>
<keyword evidence="6 7" id="KW-0998">Cell outer membrane</keyword>
<dbReference type="Gene3D" id="2.40.170.20">
    <property type="entry name" value="TonB-dependent receptor, beta-barrel domain"/>
    <property type="match status" value="1"/>
</dbReference>
<evidence type="ECO:0000256" key="3">
    <source>
        <dbReference type="ARBA" id="ARBA00022452"/>
    </source>
</evidence>
<keyword evidence="4 7" id="KW-0812">Transmembrane</keyword>
<dbReference type="Proteomes" id="UP000015524">
    <property type="component" value="Unassembled WGS sequence"/>
</dbReference>
<evidence type="ECO:0000256" key="7">
    <source>
        <dbReference type="PROSITE-ProRule" id="PRU01360"/>
    </source>
</evidence>
<keyword evidence="2 7" id="KW-0813">Transport</keyword>
<proteinExistence type="inferred from homology"/>
<dbReference type="SUPFAM" id="SSF56935">
    <property type="entry name" value="Porins"/>
    <property type="match status" value="1"/>
</dbReference>
<gene>
    <name evidence="8" type="ORF">L485_15225</name>
</gene>
<sequence length="53" mass="6317">MQRIIISEWRVGDWTVQANVRNIFNARYFPTASLTRTTPGEPRTFMISLDRRF</sequence>
<accession>T0G6N2</accession>
<comment type="caution">
    <text evidence="8">The sequence shown here is derived from an EMBL/GenBank/DDBJ whole genome shotgun (WGS) entry which is preliminary data.</text>
</comment>
<dbReference type="PROSITE" id="PS52016">
    <property type="entry name" value="TONB_DEPENDENT_REC_3"/>
    <property type="match status" value="1"/>
</dbReference>
<protein>
    <submittedName>
        <fullName evidence="8">Uncharacterized protein</fullName>
    </submittedName>
</protein>
<dbReference type="AlphaFoldDB" id="T0G6N2"/>
<evidence type="ECO:0000256" key="6">
    <source>
        <dbReference type="ARBA" id="ARBA00023237"/>
    </source>
</evidence>
<dbReference type="InterPro" id="IPR039426">
    <property type="entry name" value="TonB-dep_rcpt-like"/>
</dbReference>
<dbReference type="PATRIC" id="fig|1114964.3.peg.2974"/>
<evidence type="ECO:0000313" key="8">
    <source>
        <dbReference type="EMBL" id="EQA99415.1"/>
    </source>
</evidence>